<evidence type="ECO:0000256" key="3">
    <source>
        <dbReference type="ARBA" id="ARBA00012737"/>
    </source>
</evidence>
<gene>
    <name evidence="12" type="ORF">A3F84_26065</name>
</gene>
<keyword evidence="8" id="KW-0028">Amino-acid biosynthesis</keyword>
<keyword evidence="8" id="KW-0061">Asparagine biosynthesis</keyword>
<evidence type="ECO:0000256" key="5">
    <source>
        <dbReference type="ARBA" id="ARBA00022840"/>
    </source>
</evidence>
<dbReference type="EC" id="6.3.5.4" evidence="3"/>
<dbReference type="PANTHER" id="PTHR43284:SF1">
    <property type="entry name" value="ASPARAGINE SYNTHETASE"/>
    <property type="match status" value="1"/>
</dbReference>
<evidence type="ECO:0000256" key="8">
    <source>
        <dbReference type="PIRSR" id="PIRSR001589-1"/>
    </source>
</evidence>
<dbReference type="PROSITE" id="PS51278">
    <property type="entry name" value="GATASE_TYPE_2"/>
    <property type="match status" value="1"/>
</dbReference>
<dbReference type="AlphaFoldDB" id="A0A1F6CA58"/>
<dbReference type="InterPro" id="IPR017932">
    <property type="entry name" value="GATase_2_dom"/>
</dbReference>
<dbReference type="InterPro" id="IPR029055">
    <property type="entry name" value="Ntn_hydrolases_N"/>
</dbReference>
<feature type="site" description="Important for beta-aspartyl-AMP intermediate formation" evidence="10">
    <location>
        <position position="367"/>
    </location>
</feature>
<feature type="domain" description="Glutamine amidotransferase type-2" evidence="11">
    <location>
        <begin position="2"/>
        <end position="213"/>
    </location>
</feature>
<comment type="similarity">
    <text evidence="2">Belongs to the asparagine synthetase family.</text>
</comment>
<dbReference type="GO" id="GO:0005524">
    <property type="term" value="F:ATP binding"/>
    <property type="evidence" value="ECO:0007669"/>
    <property type="project" value="UniProtKB-KW"/>
</dbReference>
<evidence type="ECO:0000259" key="11">
    <source>
        <dbReference type="PROSITE" id="PS51278"/>
    </source>
</evidence>
<dbReference type="PIRSF" id="PIRSF001589">
    <property type="entry name" value="Asn_synthetase_glu-h"/>
    <property type="match status" value="1"/>
</dbReference>
<name>A0A1F6CA58_HANXR</name>
<dbReference type="Gene3D" id="3.60.20.10">
    <property type="entry name" value="Glutamine Phosphoribosylpyrophosphate, subunit 1, domain 1"/>
    <property type="match status" value="1"/>
</dbReference>
<proteinExistence type="inferred from homology"/>
<dbReference type="PANTHER" id="PTHR43284">
    <property type="entry name" value="ASPARAGINE SYNTHETASE (GLUTAMINE-HYDROLYZING)"/>
    <property type="match status" value="1"/>
</dbReference>
<dbReference type="CDD" id="cd00712">
    <property type="entry name" value="AsnB"/>
    <property type="match status" value="1"/>
</dbReference>
<organism evidence="12 13">
    <name type="scientific">Handelsmanbacteria sp. (strain RIFCSPLOWO2_12_FULL_64_10)</name>
    <dbReference type="NCBI Taxonomy" id="1817868"/>
    <lineage>
        <taxon>Bacteria</taxon>
        <taxon>Candidatus Handelsmaniibacteriota</taxon>
    </lineage>
</organism>
<dbReference type="GO" id="GO:0005829">
    <property type="term" value="C:cytosol"/>
    <property type="evidence" value="ECO:0007669"/>
    <property type="project" value="TreeGrafter"/>
</dbReference>
<reference evidence="12 13" key="1">
    <citation type="journal article" date="2016" name="Nat. Commun.">
        <title>Thousands of microbial genomes shed light on interconnected biogeochemical processes in an aquifer system.</title>
        <authorList>
            <person name="Anantharaman K."/>
            <person name="Brown C.T."/>
            <person name="Hug L.A."/>
            <person name="Sharon I."/>
            <person name="Castelle C.J."/>
            <person name="Probst A.J."/>
            <person name="Thomas B.C."/>
            <person name="Singh A."/>
            <person name="Wilkins M.J."/>
            <person name="Karaoz U."/>
            <person name="Brodie E.L."/>
            <person name="Williams K.H."/>
            <person name="Hubbard S.S."/>
            <person name="Banfield J.F."/>
        </authorList>
    </citation>
    <scope>NUCLEOTIDE SEQUENCE [LARGE SCALE GENOMIC DNA]</scope>
    <source>
        <strain evidence="13">RIFCSPLOWO2_12_FULL_64_10</strain>
    </source>
</reference>
<dbReference type="Pfam" id="PF00733">
    <property type="entry name" value="Asn_synthase"/>
    <property type="match status" value="1"/>
</dbReference>
<comment type="catalytic activity">
    <reaction evidence="7">
        <text>L-aspartate + L-glutamine + ATP + H2O = L-asparagine + L-glutamate + AMP + diphosphate + H(+)</text>
        <dbReference type="Rhea" id="RHEA:12228"/>
        <dbReference type="ChEBI" id="CHEBI:15377"/>
        <dbReference type="ChEBI" id="CHEBI:15378"/>
        <dbReference type="ChEBI" id="CHEBI:29985"/>
        <dbReference type="ChEBI" id="CHEBI:29991"/>
        <dbReference type="ChEBI" id="CHEBI:30616"/>
        <dbReference type="ChEBI" id="CHEBI:33019"/>
        <dbReference type="ChEBI" id="CHEBI:58048"/>
        <dbReference type="ChEBI" id="CHEBI:58359"/>
        <dbReference type="ChEBI" id="CHEBI:456215"/>
        <dbReference type="EC" id="6.3.5.4"/>
    </reaction>
</comment>
<comment type="pathway">
    <text evidence="1">Amino-acid biosynthesis; L-asparagine biosynthesis; L-asparagine from L-aspartate (L-Gln route): step 1/1.</text>
</comment>
<dbReference type="GO" id="GO:0006529">
    <property type="term" value="P:asparagine biosynthetic process"/>
    <property type="evidence" value="ECO:0007669"/>
    <property type="project" value="UniProtKB-KW"/>
</dbReference>
<dbReference type="InterPro" id="IPR001962">
    <property type="entry name" value="Asn_synthase"/>
</dbReference>
<dbReference type="SUPFAM" id="SSF52402">
    <property type="entry name" value="Adenine nucleotide alpha hydrolases-like"/>
    <property type="match status" value="1"/>
</dbReference>
<feature type="binding site" evidence="9">
    <location>
        <position position="291"/>
    </location>
    <ligand>
        <name>ATP</name>
        <dbReference type="ChEBI" id="CHEBI:30616"/>
    </ligand>
</feature>
<dbReference type="InterPro" id="IPR033738">
    <property type="entry name" value="AsnB_N"/>
</dbReference>
<evidence type="ECO:0000256" key="1">
    <source>
        <dbReference type="ARBA" id="ARBA00005187"/>
    </source>
</evidence>
<sequence>MCGIAGLLNLSGGGSFEPLLLERMLSLISHRGPGGCGAYRDESLWMGSVRLPMIDVEAGQQPMSNEEGSVWVVFNGEVYNYVELMAELKAKGHTFRTACDTEVIVHLYEELGVECLRRLNGQFAFALWDTRTSELFLARDRVGICPLFYTRTADTLAFASEVKALFAHPAVVPRLDPLSLDQIFTFWMPLTPRTAFQGVYELPPGHFMIVRRGRSNISPYWQLTFPLSGHTGGRRIEDAVEEFRALIEDAVRLRLRSDVPIGAYLSGGIDSCAIAALILKQTQGDLRTFSIGFLDQEFDETAHQRQAAQYLGTGHTGIVCSYADIGRAFPDAVWHAETPLLRTAPAPMYLLSGLVRENGIQAVMTGEGADEMLAGYSIFKEALVRQFWARRPDSRVRPLLLRRLYPYLPQIQRADTRALRLFFAYDLANTSDPVYSHALRWHNTARIKQFFSRDLRARIGDYDAVGEVRGRVDAGLQGWPLLSRAQYLEATMFMSGYLLSSQGDRVTMAHSVEGRYPFLDHRLIEFCAGLPPAFKLRGLTEKVLLKRAMKGQLPDAILRRPKQPYRAPVAGCFLGQGSPDYVQDLLSRAAIEAAGVFAPEAVTRLLSKARSGRSLSETEGMALVGILSTQLVHRLFIQGSGQPSVRAVRPVTRVARGDGRLGVAA</sequence>
<dbReference type="InterPro" id="IPR006426">
    <property type="entry name" value="Asn_synth_AEB"/>
</dbReference>
<evidence type="ECO:0000256" key="6">
    <source>
        <dbReference type="ARBA" id="ARBA00022962"/>
    </source>
</evidence>
<keyword evidence="4 9" id="KW-0547">Nucleotide-binding</keyword>
<dbReference type="SUPFAM" id="SSF56235">
    <property type="entry name" value="N-terminal nucleophile aminohydrolases (Ntn hydrolases)"/>
    <property type="match status" value="1"/>
</dbReference>
<dbReference type="EMBL" id="MFKF01000347">
    <property type="protein sequence ID" value="OGG46026.1"/>
    <property type="molecule type" value="Genomic_DNA"/>
</dbReference>
<protein>
    <recommendedName>
        <fullName evidence="3">asparagine synthase (glutamine-hydrolyzing)</fullName>
        <ecNumber evidence="3">6.3.5.4</ecNumber>
    </recommendedName>
</protein>
<evidence type="ECO:0000256" key="2">
    <source>
        <dbReference type="ARBA" id="ARBA00005752"/>
    </source>
</evidence>
<comment type="caution">
    <text evidence="12">The sequence shown here is derived from an EMBL/GenBank/DDBJ whole genome shotgun (WGS) entry which is preliminary data.</text>
</comment>
<dbReference type="GO" id="GO:0004066">
    <property type="term" value="F:asparagine synthase (glutamine-hydrolyzing) activity"/>
    <property type="evidence" value="ECO:0007669"/>
    <property type="project" value="UniProtKB-EC"/>
</dbReference>
<dbReference type="InterPro" id="IPR051786">
    <property type="entry name" value="ASN_synthetase/amidase"/>
</dbReference>
<dbReference type="CDD" id="cd01991">
    <property type="entry name" value="Asn_synthase_B_C"/>
    <property type="match status" value="1"/>
</dbReference>
<evidence type="ECO:0000256" key="4">
    <source>
        <dbReference type="ARBA" id="ARBA00022741"/>
    </source>
</evidence>
<evidence type="ECO:0000256" key="9">
    <source>
        <dbReference type="PIRSR" id="PIRSR001589-2"/>
    </source>
</evidence>
<keyword evidence="6 8" id="KW-0315">Glutamine amidotransferase</keyword>
<evidence type="ECO:0000313" key="13">
    <source>
        <dbReference type="Proteomes" id="UP000178606"/>
    </source>
</evidence>
<evidence type="ECO:0000313" key="12">
    <source>
        <dbReference type="EMBL" id="OGG46026.1"/>
    </source>
</evidence>
<evidence type="ECO:0000256" key="7">
    <source>
        <dbReference type="ARBA" id="ARBA00048741"/>
    </source>
</evidence>
<dbReference type="NCBIfam" id="TIGR01536">
    <property type="entry name" value="asn_synth_AEB"/>
    <property type="match status" value="1"/>
</dbReference>
<evidence type="ECO:0000256" key="10">
    <source>
        <dbReference type="PIRSR" id="PIRSR001589-3"/>
    </source>
</evidence>
<accession>A0A1F6CA58</accession>
<dbReference type="Gene3D" id="3.40.50.620">
    <property type="entry name" value="HUPs"/>
    <property type="match status" value="2"/>
</dbReference>
<dbReference type="Proteomes" id="UP000178606">
    <property type="component" value="Unassembled WGS sequence"/>
</dbReference>
<dbReference type="Pfam" id="PF13537">
    <property type="entry name" value="GATase_7"/>
    <property type="match status" value="1"/>
</dbReference>
<dbReference type="InterPro" id="IPR014729">
    <property type="entry name" value="Rossmann-like_a/b/a_fold"/>
</dbReference>
<keyword evidence="5 9" id="KW-0067">ATP-binding</keyword>
<feature type="active site" description="For GATase activity" evidence="8">
    <location>
        <position position="2"/>
    </location>
</feature>
<feature type="binding site" evidence="9">
    <location>
        <position position="100"/>
    </location>
    <ligand>
        <name>L-glutamine</name>
        <dbReference type="ChEBI" id="CHEBI:58359"/>
    </ligand>
</feature>